<dbReference type="GO" id="GO:0003676">
    <property type="term" value="F:nucleic acid binding"/>
    <property type="evidence" value="ECO:0007669"/>
    <property type="project" value="InterPro"/>
</dbReference>
<dbReference type="OrthoDB" id="1428943at2759"/>
<keyword evidence="8" id="KW-1185">Reference proteome</keyword>
<accession>A0A834SEQ4</accession>
<feature type="domain" description="Integrase catalytic" evidence="6">
    <location>
        <begin position="785"/>
        <end position="909"/>
    </location>
</feature>
<proteinExistence type="predicted"/>
<dbReference type="InterPro" id="IPR036397">
    <property type="entry name" value="RNaseH_sf"/>
</dbReference>
<dbReference type="Pfam" id="PF03732">
    <property type="entry name" value="Retrotrans_gag"/>
    <property type="match status" value="1"/>
</dbReference>
<organism evidence="7 8">
    <name type="scientific">Senna tora</name>
    <dbReference type="NCBI Taxonomy" id="362788"/>
    <lineage>
        <taxon>Eukaryota</taxon>
        <taxon>Viridiplantae</taxon>
        <taxon>Streptophyta</taxon>
        <taxon>Embryophyta</taxon>
        <taxon>Tracheophyta</taxon>
        <taxon>Spermatophyta</taxon>
        <taxon>Magnoliopsida</taxon>
        <taxon>eudicotyledons</taxon>
        <taxon>Gunneridae</taxon>
        <taxon>Pentapetalae</taxon>
        <taxon>rosids</taxon>
        <taxon>fabids</taxon>
        <taxon>Fabales</taxon>
        <taxon>Fabaceae</taxon>
        <taxon>Caesalpinioideae</taxon>
        <taxon>Cassia clade</taxon>
        <taxon>Senna</taxon>
    </lineage>
</organism>
<keyword evidence="3" id="KW-0540">Nuclease</keyword>
<evidence type="ECO:0000256" key="2">
    <source>
        <dbReference type="ARBA" id="ARBA00022695"/>
    </source>
</evidence>
<dbReference type="EMBL" id="JAAIUW010000013">
    <property type="protein sequence ID" value="KAF7802029.1"/>
    <property type="molecule type" value="Genomic_DNA"/>
</dbReference>
<keyword evidence="4" id="KW-0378">Hydrolase</keyword>
<dbReference type="PROSITE" id="PS50994">
    <property type="entry name" value="INTEGRASE"/>
    <property type="match status" value="1"/>
</dbReference>
<dbReference type="InterPro" id="IPR021109">
    <property type="entry name" value="Peptidase_aspartic_dom_sf"/>
</dbReference>
<evidence type="ECO:0000256" key="5">
    <source>
        <dbReference type="ARBA" id="ARBA00023268"/>
    </source>
</evidence>
<dbReference type="SUPFAM" id="SSF53098">
    <property type="entry name" value="Ribonuclease H-like"/>
    <property type="match status" value="1"/>
</dbReference>
<dbReference type="GO" id="GO:0015074">
    <property type="term" value="P:DNA integration"/>
    <property type="evidence" value="ECO:0007669"/>
    <property type="project" value="InterPro"/>
</dbReference>
<evidence type="ECO:0000256" key="4">
    <source>
        <dbReference type="ARBA" id="ARBA00022759"/>
    </source>
</evidence>
<keyword evidence="5" id="KW-0511">Multifunctional enzyme</keyword>
<dbReference type="InterPro" id="IPR005162">
    <property type="entry name" value="Retrotrans_gag_dom"/>
</dbReference>
<dbReference type="InterPro" id="IPR041577">
    <property type="entry name" value="RT_RNaseH_2"/>
</dbReference>
<dbReference type="AlphaFoldDB" id="A0A834SEQ4"/>
<dbReference type="Gene3D" id="3.10.20.370">
    <property type="match status" value="1"/>
</dbReference>
<keyword evidence="2" id="KW-0548">Nucleotidyltransferase</keyword>
<dbReference type="InterPro" id="IPR041588">
    <property type="entry name" value="Integrase_H2C2"/>
</dbReference>
<dbReference type="InterPro" id="IPR050951">
    <property type="entry name" value="Retrovirus_Pol_polyprotein"/>
</dbReference>
<evidence type="ECO:0000256" key="3">
    <source>
        <dbReference type="ARBA" id="ARBA00022722"/>
    </source>
</evidence>
<sequence length="909" mass="102419">MADNMRAKELAAKLEKLTKVMEAREIAAKTSKAETTARMNRFEATLESVTKAVDSLASSLECLRIPLVEKPPDTPPPYNPIHTRSVKLDFPRFDGSEPLYWIFRAEKFFAYYKMNDEERLTIAAVNMEGMMVPWFQMMQKNHQVDSWSALSKAIETEFGPSQFDSPRAKLFKLSQSSTAAEYYREFMVLANRVEGLTDEALLDCFISGLKPDLRRDVIAQGPKSLLRASSLAKLFDERSTLSFSSSTKPRPLAPPPTPAVPITTVPAVASSSKWPGKSTLPPYYRLPRSRRYIRLNDSRRQKCNSVEIKNYIDETEVSDTAPEGDHPDNNVGSELVSHHLSFNVLNGDLGIGTIRFVGTINGVELQVLLDGGSSDNFIQPRLVKSLKISVEATAPFKVLVGNGNFITGYGKVNQLEVLIQGHLLNVSAHVLPVTGADLVLGAAWLATLGPHIADYSTSTIKFFVNGEFITFTGTPRATASRAEFHHLCRMHSTHAIFECYTLHAQALDTESTVFQVPHGLPPHRDHDHHIILREHIGPVKVRPYRYPFAKKDAIEDIIAQMLHEDGFVWSEGASQAFDNLKVVVTTAPVLVLLDFAKPFVIDTDASGVGVGAVLSQNELPIAFFSKKISSRMQQWSAYAREMLAITETPEQEEWLPKLLGFQFAIEYKLGKTNVVVDALSRSFYMASSSPVYSILDDIRNALAKDEILTDIMTLCATNSQADRRYTVKDWLLYWKHRLVIPKVATDLQHQLLTEFHASPIGGHARVTRTYAHLTALCFWPTMWYTSAQVAEAFFHMVVKLHGVPTTILSDRDRVFTSSFWQHLFRLQGTSLHMSFAYHPQTGGQSEAVNKSLEMYLRCFIFDRPTSWFKCLGWAEYWYNTTFHTALDQLIKEISFCRNCVPTFRRLKPE</sequence>
<dbReference type="Pfam" id="PF17921">
    <property type="entry name" value="Integrase_H2C2"/>
    <property type="match status" value="1"/>
</dbReference>
<dbReference type="Pfam" id="PF13975">
    <property type="entry name" value="gag-asp_proteas"/>
    <property type="match status" value="1"/>
</dbReference>
<dbReference type="Pfam" id="PF17919">
    <property type="entry name" value="RT_RNaseH_2"/>
    <property type="match status" value="1"/>
</dbReference>
<evidence type="ECO:0000313" key="8">
    <source>
        <dbReference type="Proteomes" id="UP000634136"/>
    </source>
</evidence>
<dbReference type="PANTHER" id="PTHR37984:SF5">
    <property type="entry name" value="PROTEIN NYNRIN-LIKE"/>
    <property type="match status" value="1"/>
</dbReference>
<reference evidence="7" key="1">
    <citation type="submission" date="2020-09" db="EMBL/GenBank/DDBJ databases">
        <title>Genome-Enabled Discovery of Anthraquinone Biosynthesis in Senna tora.</title>
        <authorList>
            <person name="Kang S.-H."/>
            <person name="Pandey R.P."/>
            <person name="Lee C.-M."/>
            <person name="Sim J.-S."/>
            <person name="Jeong J.-T."/>
            <person name="Choi B.-S."/>
            <person name="Jung M."/>
            <person name="Ginzburg D."/>
            <person name="Zhao K."/>
            <person name="Won S.Y."/>
            <person name="Oh T.-J."/>
            <person name="Yu Y."/>
            <person name="Kim N.-H."/>
            <person name="Lee O.R."/>
            <person name="Lee T.-H."/>
            <person name="Bashyal P."/>
            <person name="Kim T.-S."/>
            <person name="Lee W.-H."/>
            <person name="Kawkins C."/>
            <person name="Kim C.-K."/>
            <person name="Kim J.S."/>
            <person name="Ahn B.O."/>
            <person name="Rhee S.Y."/>
            <person name="Sohng J.K."/>
        </authorList>
    </citation>
    <scope>NUCLEOTIDE SEQUENCE</scope>
    <source>
        <tissue evidence="7">Leaf</tissue>
    </source>
</reference>
<gene>
    <name evidence="7" type="ORF">G2W53_041140</name>
</gene>
<evidence type="ECO:0000259" key="6">
    <source>
        <dbReference type="PROSITE" id="PS50994"/>
    </source>
</evidence>
<dbReference type="CDD" id="cd00303">
    <property type="entry name" value="retropepsin_like"/>
    <property type="match status" value="1"/>
</dbReference>
<dbReference type="SUPFAM" id="SSF56672">
    <property type="entry name" value="DNA/RNA polymerases"/>
    <property type="match status" value="1"/>
</dbReference>
<dbReference type="InterPro" id="IPR012337">
    <property type="entry name" value="RNaseH-like_sf"/>
</dbReference>
<evidence type="ECO:0000256" key="1">
    <source>
        <dbReference type="ARBA" id="ARBA00022679"/>
    </source>
</evidence>
<dbReference type="Gene3D" id="2.40.70.10">
    <property type="entry name" value="Acid Proteases"/>
    <property type="match status" value="1"/>
</dbReference>
<dbReference type="SUPFAM" id="SSF50630">
    <property type="entry name" value="Acid proteases"/>
    <property type="match status" value="1"/>
</dbReference>
<dbReference type="InterPro" id="IPR043502">
    <property type="entry name" value="DNA/RNA_pol_sf"/>
</dbReference>
<comment type="caution">
    <text evidence="7">The sequence shown here is derived from an EMBL/GenBank/DDBJ whole genome shotgun (WGS) entry which is preliminary data.</text>
</comment>
<dbReference type="GO" id="GO:0016779">
    <property type="term" value="F:nucleotidyltransferase activity"/>
    <property type="evidence" value="ECO:0007669"/>
    <property type="project" value="UniProtKB-KW"/>
</dbReference>
<dbReference type="PANTHER" id="PTHR37984">
    <property type="entry name" value="PROTEIN CBG26694"/>
    <property type="match status" value="1"/>
</dbReference>
<name>A0A834SEQ4_9FABA</name>
<keyword evidence="4" id="KW-0255">Endonuclease</keyword>
<protein>
    <submittedName>
        <fullName evidence="7">Transposon Ty3-I Gag-Pol polyprotein</fullName>
    </submittedName>
</protein>
<dbReference type="Gene3D" id="3.30.420.10">
    <property type="entry name" value="Ribonuclease H-like superfamily/Ribonuclease H"/>
    <property type="match status" value="1"/>
</dbReference>
<dbReference type="Proteomes" id="UP000634136">
    <property type="component" value="Unassembled WGS sequence"/>
</dbReference>
<keyword evidence="1" id="KW-0808">Transferase</keyword>
<dbReference type="GO" id="GO:0004519">
    <property type="term" value="F:endonuclease activity"/>
    <property type="evidence" value="ECO:0007669"/>
    <property type="project" value="UniProtKB-KW"/>
</dbReference>
<dbReference type="InterPro" id="IPR001584">
    <property type="entry name" value="Integrase_cat-core"/>
</dbReference>
<evidence type="ECO:0000313" key="7">
    <source>
        <dbReference type="EMBL" id="KAF7802029.1"/>
    </source>
</evidence>